<evidence type="ECO:0000259" key="1">
    <source>
        <dbReference type="PROSITE" id="PS50943"/>
    </source>
</evidence>
<proteinExistence type="predicted"/>
<dbReference type="PANTHER" id="PTHR35010:SF4">
    <property type="entry name" value="BLL5781 PROTEIN"/>
    <property type="match status" value="1"/>
</dbReference>
<organism evidence="2 3">
    <name type="scientific">Kribbella speibonae</name>
    <dbReference type="NCBI Taxonomy" id="1572660"/>
    <lineage>
        <taxon>Bacteria</taxon>
        <taxon>Bacillati</taxon>
        <taxon>Actinomycetota</taxon>
        <taxon>Actinomycetes</taxon>
        <taxon>Propionibacteriales</taxon>
        <taxon>Kribbellaceae</taxon>
        <taxon>Kribbella</taxon>
    </lineage>
</organism>
<dbReference type="PROSITE" id="PS50943">
    <property type="entry name" value="HTH_CROC1"/>
    <property type="match status" value="1"/>
</dbReference>
<protein>
    <submittedName>
        <fullName evidence="2">XRE family transcriptional regulator</fullName>
    </submittedName>
</protein>
<dbReference type="SMART" id="SM00530">
    <property type="entry name" value="HTH_XRE"/>
    <property type="match status" value="1"/>
</dbReference>
<dbReference type="Gene3D" id="1.10.260.40">
    <property type="entry name" value="lambda repressor-like DNA-binding domains"/>
    <property type="match status" value="1"/>
</dbReference>
<reference evidence="2 3" key="1">
    <citation type="submission" date="2019-02" db="EMBL/GenBank/DDBJ databases">
        <title>Kribbella capetownensis sp. nov. and Kribbella speibonae sp. nov., isolated from soil.</title>
        <authorList>
            <person name="Curtis S.M."/>
            <person name="Norton I."/>
            <person name="Everest G.J."/>
            <person name="Meyers P.R."/>
        </authorList>
    </citation>
    <scope>NUCLEOTIDE SEQUENCE [LARGE SCALE GENOMIC DNA]</scope>
    <source>
        <strain evidence="2 3">SK5</strain>
    </source>
</reference>
<feature type="domain" description="HTH cro/C1-type" evidence="1">
    <location>
        <begin position="44"/>
        <end position="98"/>
    </location>
</feature>
<sequence>MWGSCRQRSGATGERLNYLFVNGRPSYADFVTVLEEPQTAGEMLRFWRMHRKLSQLELALDAEVSTKHLSFVETGRAQPSRQLLVHLSNHLDLPLAEQNRLLLAGGFAPRYLDEPYHSDAMLPLREPLRQLLDAHLPNPALIVDGLWNLIDANAAASLLWDGVDPELLKPPMNMLRLAIHPGGLPSISSMTAACSVPLIHQLKRKSRDTADQPLADLLDELEPYLPDQPITGPSQQPMVTLDLETRLGPVRLFTLIATIGAPLEVTAANLAIETFLPTDPTSATRLQTLAQSGTQ</sequence>
<dbReference type="CDD" id="cd00093">
    <property type="entry name" value="HTH_XRE"/>
    <property type="match status" value="1"/>
</dbReference>
<accession>A0ABY2AA56</accession>
<dbReference type="SUPFAM" id="SSF47413">
    <property type="entry name" value="lambda repressor-like DNA-binding domains"/>
    <property type="match status" value="1"/>
</dbReference>
<evidence type="ECO:0000313" key="3">
    <source>
        <dbReference type="Proteomes" id="UP000292385"/>
    </source>
</evidence>
<dbReference type="InterPro" id="IPR010982">
    <property type="entry name" value="Lambda_DNA-bd_dom_sf"/>
</dbReference>
<dbReference type="EMBL" id="SJJY01000002">
    <property type="protein sequence ID" value="TCC25096.1"/>
    <property type="molecule type" value="Genomic_DNA"/>
</dbReference>
<dbReference type="Pfam" id="PF17765">
    <property type="entry name" value="MLTR_LBD"/>
    <property type="match status" value="1"/>
</dbReference>
<name>A0ABY2AA56_9ACTN</name>
<dbReference type="Proteomes" id="UP000292385">
    <property type="component" value="Unassembled WGS sequence"/>
</dbReference>
<evidence type="ECO:0000313" key="2">
    <source>
        <dbReference type="EMBL" id="TCC25096.1"/>
    </source>
</evidence>
<comment type="caution">
    <text evidence="2">The sequence shown here is derived from an EMBL/GenBank/DDBJ whole genome shotgun (WGS) entry which is preliminary data.</text>
</comment>
<gene>
    <name evidence="2" type="ORF">E0H58_13010</name>
</gene>
<keyword evidence="3" id="KW-1185">Reference proteome</keyword>
<dbReference type="Gene3D" id="3.30.450.180">
    <property type="match status" value="1"/>
</dbReference>
<dbReference type="Pfam" id="PF01381">
    <property type="entry name" value="HTH_3"/>
    <property type="match status" value="1"/>
</dbReference>
<dbReference type="InterPro" id="IPR041413">
    <property type="entry name" value="MLTR_LBD"/>
</dbReference>
<dbReference type="PANTHER" id="PTHR35010">
    <property type="entry name" value="BLL4672 PROTEIN-RELATED"/>
    <property type="match status" value="1"/>
</dbReference>
<dbReference type="InterPro" id="IPR001387">
    <property type="entry name" value="Cro/C1-type_HTH"/>
</dbReference>